<evidence type="ECO:0000313" key="2">
    <source>
        <dbReference type="EMBL" id="NYZ63347.1"/>
    </source>
</evidence>
<dbReference type="AlphaFoldDB" id="A0A7Z0QT68"/>
<evidence type="ECO:0000256" key="1">
    <source>
        <dbReference type="SAM" id="MobiDB-lite"/>
    </source>
</evidence>
<name>A0A7Z0QT68_9GAMM</name>
<feature type="compositionally biased region" description="Low complexity" evidence="1">
    <location>
        <begin position="98"/>
        <end position="107"/>
    </location>
</feature>
<dbReference type="EMBL" id="JACCJZ010000017">
    <property type="protein sequence ID" value="NYZ63347.1"/>
    <property type="molecule type" value="Genomic_DNA"/>
</dbReference>
<sequence length="115" mass="12235">MGETTVALTISIGFACRPDGRGRDGWRAAIDLADRALYASKRGGRDAWTGLWFDATPSADVIRDLLQAPATTIATGAARVIASRTPVEWQRRERREATTASPPAAATGVDVVRPG</sequence>
<dbReference type="Gene3D" id="3.30.70.270">
    <property type="match status" value="1"/>
</dbReference>
<dbReference type="InterPro" id="IPR029787">
    <property type="entry name" value="Nucleotide_cyclase"/>
</dbReference>
<evidence type="ECO:0000313" key="3">
    <source>
        <dbReference type="Proteomes" id="UP000589896"/>
    </source>
</evidence>
<dbReference type="RefSeq" id="WP_180545541.1">
    <property type="nucleotide sequence ID" value="NZ_JACCJZ010000017.1"/>
</dbReference>
<comment type="caution">
    <text evidence="2">The sequence shown here is derived from an EMBL/GenBank/DDBJ whole genome shotgun (WGS) entry which is preliminary data.</text>
</comment>
<proteinExistence type="predicted"/>
<reference evidence="2 3" key="1">
    <citation type="submission" date="2020-07" db="EMBL/GenBank/DDBJ databases">
        <title>isolation of Luteimonas sp. SJ-16.</title>
        <authorList>
            <person name="Huang X.-X."/>
            <person name="Xu L."/>
            <person name="Sun J.-Q."/>
        </authorList>
    </citation>
    <scope>NUCLEOTIDE SEQUENCE [LARGE SCALE GENOMIC DNA]</scope>
    <source>
        <strain evidence="2 3">SJ-16</strain>
    </source>
</reference>
<dbReference type="SUPFAM" id="SSF55073">
    <property type="entry name" value="Nucleotide cyclase"/>
    <property type="match status" value="1"/>
</dbReference>
<organism evidence="2 3">
    <name type="scientific">Luteimonas deserti</name>
    <dbReference type="NCBI Taxonomy" id="2752306"/>
    <lineage>
        <taxon>Bacteria</taxon>
        <taxon>Pseudomonadati</taxon>
        <taxon>Pseudomonadota</taxon>
        <taxon>Gammaproteobacteria</taxon>
        <taxon>Lysobacterales</taxon>
        <taxon>Lysobacteraceae</taxon>
        <taxon>Luteimonas</taxon>
    </lineage>
</organism>
<gene>
    <name evidence="2" type="ORF">H0E82_11305</name>
</gene>
<dbReference type="InterPro" id="IPR043128">
    <property type="entry name" value="Rev_trsase/Diguanyl_cyclase"/>
</dbReference>
<accession>A0A7Z0QT68</accession>
<feature type="region of interest" description="Disordered" evidence="1">
    <location>
        <begin position="85"/>
        <end position="115"/>
    </location>
</feature>
<keyword evidence="3" id="KW-1185">Reference proteome</keyword>
<protein>
    <submittedName>
        <fullName evidence="2">GGDEF domain-containing protein</fullName>
    </submittedName>
</protein>
<dbReference type="Proteomes" id="UP000589896">
    <property type="component" value="Unassembled WGS sequence"/>
</dbReference>